<comment type="caution">
    <text evidence="2">The sequence shown here is derived from an EMBL/GenBank/DDBJ whole genome shotgun (WGS) entry which is preliminary data.</text>
</comment>
<dbReference type="Proteomes" id="UP000265520">
    <property type="component" value="Unassembled WGS sequence"/>
</dbReference>
<keyword evidence="3" id="KW-1185">Reference proteome</keyword>
<evidence type="ECO:0000256" key="1">
    <source>
        <dbReference type="SAM" id="MobiDB-lite"/>
    </source>
</evidence>
<dbReference type="EMBL" id="LXQA010291541">
    <property type="protein sequence ID" value="MCI41374.1"/>
    <property type="molecule type" value="Genomic_DNA"/>
</dbReference>
<feature type="region of interest" description="Disordered" evidence="1">
    <location>
        <begin position="1"/>
        <end position="48"/>
    </location>
</feature>
<reference evidence="2 3" key="1">
    <citation type="journal article" date="2018" name="Front. Plant Sci.">
        <title>Red Clover (Trifolium pratense) and Zigzag Clover (T. medium) - A Picture of Genomic Similarities and Differences.</title>
        <authorList>
            <person name="Dluhosova J."/>
            <person name="Istvanek J."/>
            <person name="Nedelnik J."/>
            <person name="Repkova J."/>
        </authorList>
    </citation>
    <scope>NUCLEOTIDE SEQUENCE [LARGE SCALE GENOMIC DNA]</scope>
    <source>
        <strain evidence="3">cv. 10/8</strain>
        <tissue evidence="2">Leaf</tissue>
    </source>
</reference>
<dbReference type="AlphaFoldDB" id="A0A392RZ64"/>
<name>A0A392RZ64_9FABA</name>
<organism evidence="2 3">
    <name type="scientific">Trifolium medium</name>
    <dbReference type="NCBI Taxonomy" id="97028"/>
    <lineage>
        <taxon>Eukaryota</taxon>
        <taxon>Viridiplantae</taxon>
        <taxon>Streptophyta</taxon>
        <taxon>Embryophyta</taxon>
        <taxon>Tracheophyta</taxon>
        <taxon>Spermatophyta</taxon>
        <taxon>Magnoliopsida</taxon>
        <taxon>eudicotyledons</taxon>
        <taxon>Gunneridae</taxon>
        <taxon>Pentapetalae</taxon>
        <taxon>rosids</taxon>
        <taxon>fabids</taxon>
        <taxon>Fabales</taxon>
        <taxon>Fabaceae</taxon>
        <taxon>Papilionoideae</taxon>
        <taxon>50 kb inversion clade</taxon>
        <taxon>NPAAA clade</taxon>
        <taxon>Hologalegina</taxon>
        <taxon>IRL clade</taxon>
        <taxon>Trifolieae</taxon>
        <taxon>Trifolium</taxon>
    </lineage>
</organism>
<accession>A0A392RZ64</accession>
<proteinExistence type="predicted"/>
<sequence>DRDRSKQGTEISVRVPPPRIDTSAAVGLPSSLPSLDRRTPGNRHRRSLFLPRRQPLGCLSLSLCF</sequence>
<protein>
    <submittedName>
        <fullName evidence="2">Uncharacterized protein</fullName>
    </submittedName>
</protein>
<feature type="non-terminal residue" evidence="2">
    <location>
        <position position="1"/>
    </location>
</feature>
<evidence type="ECO:0000313" key="2">
    <source>
        <dbReference type="EMBL" id="MCI41374.1"/>
    </source>
</evidence>
<evidence type="ECO:0000313" key="3">
    <source>
        <dbReference type="Proteomes" id="UP000265520"/>
    </source>
</evidence>